<reference evidence="1" key="1">
    <citation type="journal article" date="2012" name="PLoS ONE">
        <title>Gene sets for utilization of primary and secondary nutrition supplies in the distal gut of endangered iberian lynx.</title>
        <authorList>
            <person name="Alcaide M."/>
            <person name="Messina E."/>
            <person name="Richter M."/>
            <person name="Bargiela R."/>
            <person name="Peplies J."/>
            <person name="Huws S.A."/>
            <person name="Newbold C.J."/>
            <person name="Golyshin P.N."/>
            <person name="Simon M.A."/>
            <person name="Lopez G."/>
            <person name="Yakimov M.M."/>
            <person name="Ferrer M."/>
        </authorList>
    </citation>
    <scope>NUCLEOTIDE SEQUENCE</scope>
</reference>
<dbReference type="AlphaFoldDB" id="J9GQ60"/>
<gene>
    <name evidence="1" type="ORF">EVA_09745</name>
</gene>
<feature type="non-terminal residue" evidence="1">
    <location>
        <position position="42"/>
    </location>
</feature>
<comment type="caution">
    <text evidence="1">The sequence shown here is derived from an EMBL/GenBank/DDBJ whole genome shotgun (WGS) entry which is preliminary data.</text>
</comment>
<proteinExistence type="predicted"/>
<evidence type="ECO:0000313" key="1">
    <source>
        <dbReference type="EMBL" id="EJX02150.1"/>
    </source>
</evidence>
<sequence length="42" mass="4788">MLEQKQEKLLAAVEAAGYRFAKEESNSQHLQFIPDGTHRMQG</sequence>
<accession>J9GQ60</accession>
<dbReference type="EMBL" id="AMCI01002661">
    <property type="protein sequence ID" value="EJX02150.1"/>
    <property type="molecule type" value="Genomic_DNA"/>
</dbReference>
<organism evidence="1">
    <name type="scientific">gut metagenome</name>
    <dbReference type="NCBI Taxonomy" id="749906"/>
    <lineage>
        <taxon>unclassified sequences</taxon>
        <taxon>metagenomes</taxon>
        <taxon>organismal metagenomes</taxon>
    </lineage>
</organism>
<name>J9GQ60_9ZZZZ</name>
<protein>
    <submittedName>
        <fullName evidence="1">Uncharacterized protein</fullName>
    </submittedName>
</protein>